<comment type="function">
    <text evidence="5">This protein is involved in the repair of mismatches in DNA. It is required for dam-dependent methyl-directed DNA mismatch repair. May act as a 'molecular matchmaker', a protein that promotes the formation of a stable complex between two or more DNA-binding proteins in an ATP-dependent manner without itself being part of a final effector complex.</text>
</comment>
<dbReference type="GO" id="GO:0006298">
    <property type="term" value="P:mismatch repair"/>
    <property type="evidence" value="ECO:0007669"/>
    <property type="project" value="UniProtKB-UniRule"/>
</dbReference>
<dbReference type="Gene3D" id="3.30.1540.20">
    <property type="entry name" value="MutL, C-terminal domain, dimerisation subdomain"/>
    <property type="match status" value="1"/>
</dbReference>
<sequence>MRKIHRLSPDIASQIAAGEVVERPSSVVKELVENAIDSGASRIEVRIEQGGLSKITVRDDGEGMTPEDALLAVERHATSKIQSFHDLDCLTTLGFRGEALPSISSVASMTLITRTQEAAAGVELRLEGGEKPSVRPCGAPVGTTVEVRELFSRVPARLKFLKSKNTEGSYITESMMLAALARPEITFVLYREGRKTREYLRTPSVGQRVQQVLGQDPSEFCKRVRASIGIEAYLSKPDRTRVGASGLYLFVNRRPIRDRQLARAICQAYGPTLEVGRYPVGAFFLDVPHELVDVNVHPQKAEVRFADPRGIFTIIVKELQLGLTKTFLWSSPNSLFSHGGPSSEPSSSSQEWSLHTTSGGLQREQDSGAASSSLGGVPQKKQELVPYLTQFHETAMPSSSLPLPLSDAIVPFPSSSYSGNRPVVYRKLKFLAQLKATFLLCEGEDALYILDQHAAAERVTFDRLRQAYLARDVPMQCLLIPEVIALAPPEIACLEEQEKEIEGLGIELRQVGGEAVAIHAVPSLLQHISAERIVRDLLAELGHHAKRPFTEIVDRILATLACHGSVRAGDSLSPDEVAALLKGLDRVDFAAYCPHGRPVLTRLSFEELERRVGRS</sequence>
<dbReference type="GO" id="GO:0016887">
    <property type="term" value="F:ATP hydrolysis activity"/>
    <property type="evidence" value="ECO:0007669"/>
    <property type="project" value="InterPro"/>
</dbReference>
<dbReference type="InterPro" id="IPR036890">
    <property type="entry name" value="HATPase_C_sf"/>
</dbReference>
<gene>
    <name evidence="5" type="primary">mutL</name>
    <name evidence="9" type="ORF">BCY86_08210</name>
</gene>
<evidence type="ECO:0000256" key="4">
    <source>
        <dbReference type="ARBA" id="ARBA00023204"/>
    </source>
</evidence>
<dbReference type="GO" id="GO:0030983">
    <property type="term" value="F:mismatched DNA binding"/>
    <property type="evidence" value="ECO:0007669"/>
    <property type="project" value="InterPro"/>
</dbReference>
<dbReference type="InterPro" id="IPR013507">
    <property type="entry name" value="DNA_mismatch_S5_2-like"/>
</dbReference>
<dbReference type="SMART" id="SM00853">
    <property type="entry name" value="MutL_C"/>
    <property type="match status" value="1"/>
</dbReference>
<dbReference type="HAMAP" id="MF_00149">
    <property type="entry name" value="DNA_mis_repair"/>
    <property type="match status" value="1"/>
</dbReference>
<evidence type="ECO:0000256" key="5">
    <source>
        <dbReference type="HAMAP-Rule" id="MF_00149"/>
    </source>
</evidence>
<reference evidence="9 10" key="1">
    <citation type="submission" date="2016-08" db="EMBL/GenBank/DDBJ databases">
        <title>Identification and validation of antigenic proteins from Pajaroellobacter abortibovis using de-novo genome sequence assembly and reverse vaccinology.</title>
        <authorList>
            <person name="Welly B.T."/>
            <person name="Miller M.R."/>
            <person name="Stott J.L."/>
            <person name="Blanchard M.T."/>
            <person name="Islas-Trejo A.D."/>
            <person name="O'Rourke S.M."/>
            <person name="Young A.E."/>
            <person name="Medrano J.F."/>
            <person name="Van Eenennaam A.L."/>
        </authorList>
    </citation>
    <scope>NUCLEOTIDE SEQUENCE [LARGE SCALE GENOMIC DNA]</scope>
    <source>
        <strain evidence="9 10">BTF92-0548A/99-0131</strain>
    </source>
</reference>
<dbReference type="SUPFAM" id="SSF55874">
    <property type="entry name" value="ATPase domain of HSP90 chaperone/DNA topoisomerase II/histidine kinase"/>
    <property type="match status" value="1"/>
</dbReference>
<dbReference type="Proteomes" id="UP000185544">
    <property type="component" value="Chromosome"/>
</dbReference>
<dbReference type="EMBL" id="CP016908">
    <property type="protein sequence ID" value="APS00657.1"/>
    <property type="molecule type" value="Genomic_DNA"/>
</dbReference>
<dbReference type="PANTHER" id="PTHR10073">
    <property type="entry name" value="DNA MISMATCH REPAIR PROTEIN MLH, PMS, MUTL"/>
    <property type="match status" value="1"/>
</dbReference>
<dbReference type="InterPro" id="IPR038973">
    <property type="entry name" value="MutL/Mlh/Pms-like"/>
</dbReference>
<evidence type="ECO:0000313" key="9">
    <source>
        <dbReference type="EMBL" id="APS00657.1"/>
    </source>
</evidence>
<dbReference type="OrthoDB" id="9763467at2"/>
<dbReference type="Gene3D" id="3.30.1370.100">
    <property type="entry name" value="MutL, C-terminal domain, regulatory subdomain"/>
    <property type="match status" value="1"/>
</dbReference>
<evidence type="ECO:0000259" key="7">
    <source>
        <dbReference type="SMART" id="SM00853"/>
    </source>
</evidence>
<dbReference type="AlphaFoldDB" id="A0A1L6MYW5"/>
<organism evidence="9 10">
    <name type="scientific">Pajaroellobacter abortibovis</name>
    <dbReference type="NCBI Taxonomy" id="1882918"/>
    <lineage>
        <taxon>Bacteria</taxon>
        <taxon>Pseudomonadati</taxon>
        <taxon>Myxococcota</taxon>
        <taxon>Polyangia</taxon>
        <taxon>Polyangiales</taxon>
        <taxon>Polyangiaceae</taxon>
    </lineage>
</organism>
<dbReference type="InterPro" id="IPR020667">
    <property type="entry name" value="DNA_mismatch_repair_MutL"/>
</dbReference>
<evidence type="ECO:0000259" key="8">
    <source>
        <dbReference type="SMART" id="SM01340"/>
    </source>
</evidence>
<dbReference type="GO" id="GO:0005524">
    <property type="term" value="F:ATP binding"/>
    <property type="evidence" value="ECO:0007669"/>
    <property type="project" value="InterPro"/>
</dbReference>
<evidence type="ECO:0000256" key="2">
    <source>
        <dbReference type="ARBA" id="ARBA00021975"/>
    </source>
</evidence>
<proteinExistence type="inferred from homology"/>
<dbReference type="NCBIfam" id="TIGR00585">
    <property type="entry name" value="mutl"/>
    <property type="match status" value="1"/>
</dbReference>
<dbReference type="RefSeq" id="WP_075277326.1">
    <property type="nucleotide sequence ID" value="NZ_CP016908.1"/>
</dbReference>
<dbReference type="InterPro" id="IPR042121">
    <property type="entry name" value="MutL_C_regsub"/>
</dbReference>
<protein>
    <recommendedName>
        <fullName evidence="2 5">DNA mismatch repair protein MutL</fullName>
    </recommendedName>
</protein>
<name>A0A1L6MYW5_9BACT</name>
<dbReference type="Pfam" id="PF13589">
    <property type="entry name" value="HATPase_c_3"/>
    <property type="match status" value="1"/>
</dbReference>
<comment type="similarity">
    <text evidence="1 5">Belongs to the DNA mismatch repair MutL/HexB family.</text>
</comment>
<feature type="region of interest" description="Disordered" evidence="6">
    <location>
        <begin position="338"/>
        <end position="377"/>
    </location>
</feature>
<dbReference type="CDD" id="cd16926">
    <property type="entry name" value="HATPase_MutL-MLH-PMS-like"/>
    <property type="match status" value="1"/>
</dbReference>
<dbReference type="SMART" id="SM01340">
    <property type="entry name" value="DNA_mis_repair"/>
    <property type="match status" value="1"/>
</dbReference>
<dbReference type="STRING" id="1882918.BCY86_08210"/>
<dbReference type="GO" id="GO:0032300">
    <property type="term" value="C:mismatch repair complex"/>
    <property type="evidence" value="ECO:0007669"/>
    <property type="project" value="InterPro"/>
</dbReference>
<dbReference type="InterPro" id="IPR002099">
    <property type="entry name" value="MutL/Mlh/PMS"/>
</dbReference>
<evidence type="ECO:0000313" key="10">
    <source>
        <dbReference type="Proteomes" id="UP000185544"/>
    </source>
</evidence>
<feature type="domain" description="DNA mismatch repair protein S5" evidence="8">
    <location>
        <begin position="209"/>
        <end position="324"/>
    </location>
</feature>
<dbReference type="SUPFAM" id="SSF54211">
    <property type="entry name" value="Ribosomal protein S5 domain 2-like"/>
    <property type="match status" value="1"/>
</dbReference>
<evidence type="ECO:0000256" key="3">
    <source>
        <dbReference type="ARBA" id="ARBA00022763"/>
    </source>
</evidence>
<dbReference type="PANTHER" id="PTHR10073:SF12">
    <property type="entry name" value="DNA MISMATCH REPAIR PROTEIN MLH1"/>
    <property type="match status" value="1"/>
</dbReference>
<dbReference type="Pfam" id="PF01119">
    <property type="entry name" value="DNA_mis_repair"/>
    <property type="match status" value="1"/>
</dbReference>
<dbReference type="InterPro" id="IPR020568">
    <property type="entry name" value="Ribosomal_Su5_D2-typ_SF"/>
</dbReference>
<dbReference type="Gene3D" id="3.30.230.10">
    <property type="match status" value="1"/>
</dbReference>
<dbReference type="InterPro" id="IPR014721">
    <property type="entry name" value="Ribsml_uS5_D2-typ_fold_subgr"/>
</dbReference>
<dbReference type="GO" id="GO:0140664">
    <property type="term" value="F:ATP-dependent DNA damage sensor activity"/>
    <property type="evidence" value="ECO:0007669"/>
    <property type="project" value="InterPro"/>
</dbReference>
<dbReference type="SUPFAM" id="SSF118116">
    <property type="entry name" value="DNA mismatch repair protein MutL"/>
    <property type="match status" value="1"/>
</dbReference>
<dbReference type="InterPro" id="IPR014762">
    <property type="entry name" value="DNA_mismatch_repair_CS"/>
</dbReference>
<dbReference type="InterPro" id="IPR014790">
    <property type="entry name" value="MutL_C"/>
</dbReference>
<dbReference type="InterPro" id="IPR037198">
    <property type="entry name" value="MutL_C_sf"/>
</dbReference>
<keyword evidence="10" id="KW-1185">Reference proteome</keyword>
<dbReference type="KEGG" id="pabo:BCY86_08210"/>
<evidence type="ECO:0000256" key="6">
    <source>
        <dbReference type="SAM" id="MobiDB-lite"/>
    </source>
</evidence>
<dbReference type="Gene3D" id="3.30.565.10">
    <property type="entry name" value="Histidine kinase-like ATPase, C-terminal domain"/>
    <property type="match status" value="1"/>
</dbReference>
<dbReference type="Pfam" id="PF08676">
    <property type="entry name" value="MutL_C"/>
    <property type="match status" value="1"/>
</dbReference>
<dbReference type="CDD" id="cd00782">
    <property type="entry name" value="MutL_Trans"/>
    <property type="match status" value="1"/>
</dbReference>
<accession>A0A1L6MYW5</accession>
<dbReference type="PROSITE" id="PS00058">
    <property type="entry name" value="DNA_MISMATCH_REPAIR_1"/>
    <property type="match status" value="1"/>
</dbReference>
<dbReference type="InterPro" id="IPR042120">
    <property type="entry name" value="MutL_C_dimsub"/>
</dbReference>
<evidence type="ECO:0000256" key="1">
    <source>
        <dbReference type="ARBA" id="ARBA00006082"/>
    </source>
</evidence>
<keyword evidence="4 5" id="KW-0234">DNA repair</keyword>
<dbReference type="FunFam" id="3.30.565.10:FF:000003">
    <property type="entry name" value="DNA mismatch repair endonuclease MutL"/>
    <property type="match status" value="1"/>
</dbReference>
<feature type="compositionally biased region" description="Low complexity" evidence="6">
    <location>
        <begin position="338"/>
        <end position="353"/>
    </location>
</feature>
<keyword evidence="3 5" id="KW-0227">DNA damage</keyword>
<feature type="domain" description="MutL C-terminal dimerisation" evidence="7">
    <location>
        <begin position="430"/>
        <end position="572"/>
    </location>
</feature>